<dbReference type="KEGG" id="msv:Mesil_0762"/>
<evidence type="ECO:0000256" key="1">
    <source>
        <dbReference type="SAM" id="MobiDB-lite"/>
    </source>
</evidence>
<dbReference type="Pfam" id="PF13349">
    <property type="entry name" value="DUF4097"/>
    <property type="match status" value="1"/>
</dbReference>
<dbReference type="AlphaFoldDB" id="D7BBB5"/>
<keyword evidence="4" id="KW-1185">Reference proteome</keyword>
<dbReference type="RefSeq" id="WP_013157264.1">
    <property type="nucleotide sequence ID" value="NC_014212.1"/>
</dbReference>
<organism evidence="3 4">
    <name type="scientific">Allomeiothermus silvanus (strain ATCC 700542 / DSM 9946 / NBRC 106475 / NCIMB 13440 / VI-R2)</name>
    <name type="common">Thermus silvanus</name>
    <dbReference type="NCBI Taxonomy" id="526227"/>
    <lineage>
        <taxon>Bacteria</taxon>
        <taxon>Thermotogati</taxon>
        <taxon>Deinococcota</taxon>
        <taxon>Deinococci</taxon>
        <taxon>Thermales</taxon>
        <taxon>Thermaceae</taxon>
        <taxon>Allomeiothermus</taxon>
    </lineage>
</organism>
<feature type="compositionally biased region" description="Low complexity" evidence="1">
    <location>
        <begin position="245"/>
        <end position="256"/>
    </location>
</feature>
<accession>D7BBB5</accession>
<dbReference type="OrthoDB" id="979194at2"/>
<feature type="region of interest" description="Disordered" evidence="1">
    <location>
        <begin position="244"/>
        <end position="273"/>
    </location>
</feature>
<evidence type="ECO:0000313" key="4">
    <source>
        <dbReference type="Proteomes" id="UP000001916"/>
    </source>
</evidence>
<dbReference type="eggNOG" id="COG3595">
    <property type="taxonomic scope" value="Bacteria"/>
</dbReference>
<name>D7BBB5_ALLS1</name>
<feature type="compositionally biased region" description="Polar residues" evidence="1">
    <location>
        <begin position="264"/>
        <end position="273"/>
    </location>
</feature>
<evidence type="ECO:0000313" key="3">
    <source>
        <dbReference type="EMBL" id="ADH62675.1"/>
    </source>
</evidence>
<dbReference type="STRING" id="526227.Mesil_0762"/>
<sequence>MANRLSPQQHVADLLGLLGIGTEPTVQEDHALNLGGIRQLEAHTFNGSISVRVGTAPPHLTIRRKGDVSITLEPRGDSFYIEAHKNSPICPGCGASFELTLPEGLILILHSSNGAIHSEGSMARLEARTSNGAITVKGSGAAEIKLHTSNGRISVMEAQGPVSAKTSNGAIELRQVEGAVEARTSNGAVALEGLTLPPGSQSRAATSNGSVKVVGLQAPGGLEAEGHTSNGSVSVELQDTRVQARRQSFSAQQAGRNPAKLWLESSNGSISMR</sequence>
<proteinExistence type="predicted"/>
<gene>
    <name evidence="3" type="ordered locus">Mesil_0762</name>
</gene>
<protein>
    <recommendedName>
        <fullName evidence="2">DUF4097 domain-containing protein</fullName>
    </recommendedName>
</protein>
<dbReference type="InterPro" id="IPR025164">
    <property type="entry name" value="Toastrack_DUF4097"/>
</dbReference>
<evidence type="ECO:0000259" key="2">
    <source>
        <dbReference type="Pfam" id="PF13349"/>
    </source>
</evidence>
<reference evidence="3 4" key="1">
    <citation type="journal article" date="2010" name="Stand. Genomic Sci.">
        <title>Complete genome sequence of Meiothermus silvanus type strain (VI-R2).</title>
        <authorList>
            <person name="Sikorski J."/>
            <person name="Tindall B.J."/>
            <person name="Lowry S."/>
            <person name="Lucas S."/>
            <person name="Nolan M."/>
            <person name="Copeland A."/>
            <person name="Glavina Del Rio T."/>
            <person name="Tice H."/>
            <person name="Cheng J.F."/>
            <person name="Han C."/>
            <person name="Pitluck S."/>
            <person name="Liolios K."/>
            <person name="Ivanova N."/>
            <person name="Mavromatis K."/>
            <person name="Mikhailova N."/>
            <person name="Pati A."/>
            <person name="Goodwin L."/>
            <person name="Chen A."/>
            <person name="Palaniappan K."/>
            <person name="Land M."/>
            <person name="Hauser L."/>
            <person name="Chang Y.J."/>
            <person name="Jeffries C.D."/>
            <person name="Rohde M."/>
            <person name="Goker M."/>
            <person name="Woyke T."/>
            <person name="Bristow J."/>
            <person name="Eisen J.A."/>
            <person name="Markowitz V."/>
            <person name="Hugenholtz P."/>
            <person name="Kyrpides N.C."/>
            <person name="Klenk H.P."/>
            <person name="Lapidus A."/>
        </authorList>
    </citation>
    <scope>NUCLEOTIDE SEQUENCE [LARGE SCALE GENOMIC DNA]</scope>
    <source>
        <strain evidence="4">ATCC 700542 / DSM 9946 / VI-R2</strain>
    </source>
</reference>
<dbReference type="EMBL" id="CP002042">
    <property type="protein sequence ID" value="ADH62675.1"/>
    <property type="molecule type" value="Genomic_DNA"/>
</dbReference>
<dbReference type="HOGENOM" id="CLU_1018652_0_0_0"/>
<dbReference type="Proteomes" id="UP000001916">
    <property type="component" value="Chromosome"/>
</dbReference>
<feature type="domain" description="DUF4097" evidence="2">
    <location>
        <begin position="98"/>
        <end position="270"/>
    </location>
</feature>